<dbReference type="GO" id="GO:0000981">
    <property type="term" value="F:DNA-binding transcription factor activity, RNA polymerase II-specific"/>
    <property type="evidence" value="ECO:0007669"/>
    <property type="project" value="InterPro"/>
</dbReference>
<dbReference type="Proteomes" id="UP000024376">
    <property type="component" value="Unassembled WGS sequence"/>
</dbReference>
<dbReference type="PANTHER" id="PTHR38111:SF9">
    <property type="entry name" value="ZN(2)-C6 FUNGAL-TYPE DOMAIN-CONTAINING PROTEIN"/>
    <property type="match status" value="1"/>
</dbReference>
<dbReference type="CDD" id="cd00067">
    <property type="entry name" value="GAL4"/>
    <property type="match status" value="1"/>
</dbReference>
<feature type="domain" description="Zn(2)-C6 fungal-type" evidence="3">
    <location>
        <begin position="8"/>
        <end position="36"/>
    </location>
</feature>
<dbReference type="InterPro" id="IPR036864">
    <property type="entry name" value="Zn2-C6_fun-type_DNA-bd_sf"/>
</dbReference>
<name>A0A024S3S5_HYPJR</name>
<gene>
    <name evidence="4" type="ORF">M419DRAFT_103141</name>
</gene>
<dbReference type="PANTHER" id="PTHR38111">
    <property type="entry name" value="ZN(2)-C6 FUNGAL-TYPE DOMAIN-CONTAINING PROTEIN-RELATED"/>
    <property type="match status" value="1"/>
</dbReference>
<dbReference type="Gene3D" id="4.10.240.10">
    <property type="entry name" value="Zn(2)-C6 fungal-type DNA-binding domain"/>
    <property type="match status" value="1"/>
</dbReference>
<dbReference type="AlphaFoldDB" id="A0A024S3S5"/>
<dbReference type="Pfam" id="PF00172">
    <property type="entry name" value="Zn_clus"/>
    <property type="match status" value="1"/>
</dbReference>
<evidence type="ECO:0000313" key="4">
    <source>
        <dbReference type="EMBL" id="ETR98851.1"/>
    </source>
</evidence>
<proteinExistence type="predicted"/>
<dbReference type="HOGENOM" id="CLU_021599_0_1_1"/>
<dbReference type="SMART" id="SM00066">
    <property type="entry name" value="GAL4"/>
    <property type="match status" value="1"/>
</dbReference>
<accession>A0A024S3S5</accession>
<evidence type="ECO:0000256" key="2">
    <source>
        <dbReference type="SAM" id="MobiDB-lite"/>
    </source>
</evidence>
<dbReference type="EMBL" id="KI911160">
    <property type="protein sequence ID" value="ETR98851.1"/>
    <property type="molecule type" value="Genomic_DNA"/>
</dbReference>
<keyword evidence="1" id="KW-0539">Nucleus</keyword>
<organism evidence="4 5">
    <name type="scientific">Hypocrea jecorina (strain ATCC 56765 / BCRC 32924 / NRRL 11460 / Rut C-30)</name>
    <name type="common">Trichoderma reesei</name>
    <dbReference type="NCBI Taxonomy" id="1344414"/>
    <lineage>
        <taxon>Eukaryota</taxon>
        <taxon>Fungi</taxon>
        <taxon>Dikarya</taxon>
        <taxon>Ascomycota</taxon>
        <taxon>Pezizomycotina</taxon>
        <taxon>Sordariomycetes</taxon>
        <taxon>Hypocreomycetidae</taxon>
        <taxon>Hypocreales</taxon>
        <taxon>Hypocreaceae</taxon>
        <taxon>Trichoderma</taxon>
    </lineage>
</organism>
<dbReference type="KEGG" id="trr:M419DRAFT_103141"/>
<dbReference type="PROSITE" id="PS50048">
    <property type="entry name" value="ZN2_CY6_FUNGAL_2"/>
    <property type="match status" value="1"/>
</dbReference>
<dbReference type="SUPFAM" id="SSF57701">
    <property type="entry name" value="Zn2/Cys6 DNA-binding domain"/>
    <property type="match status" value="1"/>
</dbReference>
<reference evidence="5" key="1">
    <citation type="journal article" date="2013" name="Ind. Biotechnol.">
        <title>Comparative genomics analysis of Trichoderma reesei strains.</title>
        <authorList>
            <person name="Koike H."/>
            <person name="Aerts A."/>
            <person name="LaButti K."/>
            <person name="Grigoriev I.V."/>
            <person name="Baker S.E."/>
        </authorList>
    </citation>
    <scope>NUCLEOTIDE SEQUENCE [LARGE SCALE GENOMIC DNA]</scope>
    <source>
        <strain evidence="5">ATCC 56765 / BCRC 32924 / NRRL 11460 / Rut C-30</strain>
    </source>
</reference>
<evidence type="ECO:0000256" key="1">
    <source>
        <dbReference type="ARBA" id="ARBA00023242"/>
    </source>
</evidence>
<dbReference type="InterPro" id="IPR053178">
    <property type="entry name" value="Osmoadaptation_assoc"/>
</dbReference>
<dbReference type="OrthoDB" id="4491390at2759"/>
<feature type="region of interest" description="Disordered" evidence="2">
    <location>
        <begin position="54"/>
        <end position="77"/>
    </location>
</feature>
<evidence type="ECO:0000259" key="3">
    <source>
        <dbReference type="PROSITE" id="PS50048"/>
    </source>
</evidence>
<dbReference type="InterPro" id="IPR001138">
    <property type="entry name" value="Zn2Cys6_DnaBD"/>
</dbReference>
<sequence length="509" mass="56668">MKVRKLTVCHTCRARKLGCDGKRPSCSQCAGTKIECGGYQYDLVFIPSQLSIGAPTKPKTRKDGKITKKQRKCTTSQTNTSTHASDELFHESRPVIADAPCVVRPSLAWPFQDIISLVVQNFSPTVLSSNSAFMNWDVDIHPRVCGAWIELLPVLSLSRQHEMALSSSVKALGVSILARGRNGIAPISDALTAHCLALHALHDSLHDISRTADSDVLAVAIMCLMISELILPTAVSSSAAHAAGLSDLIQLHSPEAYSSGPSHRIFIGLRPAIIIHSIRNKHPTFLALPSWRTVPFQYVQANSFHALMTEATVIPSILVDIDRLKYGLPGAKAPLAILGDLRDLLEALANWNVSSPGLTNKPSFRVLGKIPNKAHLWFPDITTANAMTHYWTFWIMCVIYIRKLRKNHPELLDEDLLINGEGPESPLITEMAIQMSTWVFQSIEYLMQDEMRLFGAISTMLPTRIAYQFLRCNHFYDRELLSWCERVIDGIRDRGYDYIAQYILDDDGV</sequence>
<evidence type="ECO:0000313" key="5">
    <source>
        <dbReference type="Proteomes" id="UP000024376"/>
    </source>
</evidence>
<dbReference type="PROSITE" id="PS00463">
    <property type="entry name" value="ZN2_CY6_FUNGAL_1"/>
    <property type="match status" value="1"/>
</dbReference>
<protein>
    <recommendedName>
        <fullName evidence="3">Zn(2)-C6 fungal-type domain-containing protein</fullName>
    </recommendedName>
</protein>
<dbReference type="GO" id="GO:0008270">
    <property type="term" value="F:zinc ion binding"/>
    <property type="evidence" value="ECO:0007669"/>
    <property type="project" value="InterPro"/>
</dbReference>